<keyword evidence="1" id="KW-1133">Transmembrane helix</keyword>
<dbReference type="CDD" id="cd07992">
    <property type="entry name" value="LPLAT_AAK14816-like"/>
    <property type="match status" value="1"/>
</dbReference>
<organism evidence="3 4">
    <name type="scientific">Apophysomyces ossiformis</name>
    <dbReference type="NCBI Taxonomy" id="679940"/>
    <lineage>
        <taxon>Eukaryota</taxon>
        <taxon>Fungi</taxon>
        <taxon>Fungi incertae sedis</taxon>
        <taxon>Mucoromycota</taxon>
        <taxon>Mucoromycotina</taxon>
        <taxon>Mucoromycetes</taxon>
        <taxon>Mucorales</taxon>
        <taxon>Mucorineae</taxon>
        <taxon>Mucoraceae</taxon>
        <taxon>Apophysomyces</taxon>
    </lineage>
</organism>
<protein>
    <recommendedName>
        <fullName evidence="2">Phospholipid/glycerol acyltransferase domain-containing protein</fullName>
    </recommendedName>
</protein>
<keyword evidence="1" id="KW-0812">Transmembrane</keyword>
<dbReference type="GO" id="GO:0004366">
    <property type="term" value="F:glycerol-3-phosphate O-acyltransferase activity"/>
    <property type="evidence" value="ECO:0007669"/>
    <property type="project" value="TreeGrafter"/>
</dbReference>
<keyword evidence="4" id="KW-1185">Reference proteome</keyword>
<evidence type="ECO:0000256" key="1">
    <source>
        <dbReference type="SAM" id="Phobius"/>
    </source>
</evidence>
<feature type="domain" description="Phospholipid/glycerol acyltransferase" evidence="2">
    <location>
        <begin position="39"/>
        <end position="239"/>
    </location>
</feature>
<dbReference type="OrthoDB" id="2427554at2759"/>
<accession>A0A8H7ES82</accession>
<dbReference type="PANTHER" id="PTHR31605:SF0">
    <property type="entry name" value="GLYCEROL-3-PHOSPHATE O-ACYLTRANSFERASE 1"/>
    <property type="match status" value="1"/>
</dbReference>
<dbReference type="Pfam" id="PF01553">
    <property type="entry name" value="Acyltransferase"/>
    <property type="match status" value="1"/>
</dbReference>
<dbReference type="AlphaFoldDB" id="A0A8H7ES82"/>
<dbReference type="PANTHER" id="PTHR31605">
    <property type="entry name" value="GLYCEROL-3-PHOSPHATE O-ACYLTRANSFERASE 1"/>
    <property type="match status" value="1"/>
</dbReference>
<name>A0A8H7ES82_9FUNG</name>
<dbReference type="InterPro" id="IPR002123">
    <property type="entry name" value="Plipid/glycerol_acylTrfase"/>
</dbReference>
<feature type="transmembrane region" description="Helical" evidence="1">
    <location>
        <begin position="434"/>
        <end position="462"/>
    </location>
</feature>
<evidence type="ECO:0000313" key="3">
    <source>
        <dbReference type="EMBL" id="KAF7730816.1"/>
    </source>
</evidence>
<feature type="transmembrane region" description="Helical" evidence="1">
    <location>
        <begin position="474"/>
        <end position="496"/>
    </location>
</feature>
<dbReference type="SMART" id="SM00563">
    <property type="entry name" value="PlsC"/>
    <property type="match status" value="1"/>
</dbReference>
<feature type="transmembrane region" description="Helical" evidence="1">
    <location>
        <begin position="386"/>
        <end position="413"/>
    </location>
</feature>
<dbReference type="SUPFAM" id="SSF69593">
    <property type="entry name" value="Glycerol-3-phosphate (1)-acyltransferase"/>
    <property type="match status" value="2"/>
</dbReference>
<sequence length="594" mass="66445">MSTYTYNGVKLVFNVISSVFFRETRVTGVHLVPKDDPCIFVVAPHSSQFVDPGMVLSSCPRSFAPLMAQSSFKRKVIGTAARLLNAIPVVRPQDLATKGTGRLTAKDSQTIVGKGTRFTQEVGPRDLLVLSKTLKLEVLKVDSDTEITLKAPLDEESIELLSEGLEYKIIPHVDQHVLYEKVHERLAEKQCIVIFPEGGSHDRTEMLPLKAGFAIMALGAMAAGENIDVKIVPVGLNYFHPHRFRSRAVVSYGSPISVKPEWVQKYKEGGPAKREAIAALLDAGYDGLKSVTANAPDYDTLMALTAARRLYRPAAEHKLRLDQVVELNRRFLLGYKHFENDPRLIELLRKVKAYNNTLKYFGLRDHQVERTETSRLSASTILGKRLLMLLFLSLFGLPALLFNCPIVILALIISEKKRKEALAGSSVKIAARDVIATWKVLVTLIVAPALYGLYSCILFGYLRLHYPEQSLLKSFSIAFVTWLVQPFLQYFGVRLLENGLDIYRSLKPLVMAMSNPDGAAELRNMRQQLSEHITNFVMENGPVALEDFDAHKYDNLEARRKSWRGLLGGKMPSDRSLFHFSGHSEDSDDSDGDN</sequence>
<comment type="caution">
    <text evidence="3">The sequence shown here is derived from an EMBL/GenBank/DDBJ whole genome shotgun (WGS) entry which is preliminary data.</text>
</comment>
<evidence type="ECO:0000259" key="2">
    <source>
        <dbReference type="SMART" id="SM00563"/>
    </source>
</evidence>
<dbReference type="GO" id="GO:0016287">
    <property type="term" value="F:glycerone-phosphate O-acyltransferase activity"/>
    <property type="evidence" value="ECO:0007669"/>
    <property type="project" value="TreeGrafter"/>
</dbReference>
<dbReference type="EMBL" id="JABAYA010000013">
    <property type="protein sequence ID" value="KAF7730816.1"/>
    <property type="molecule type" value="Genomic_DNA"/>
</dbReference>
<keyword evidence="1" id="KW-0472">Membrane</keyword>
<proteinExistence type="predicted"/>
<reference evidence="3" key="1">
    <citation type="submission" date="2020-01" db="EMBL/GenBank/DDBJ databases">
        <title>Genome Sequencing of Three Apophysomyces-Like Fungal Strains Confirms a Novel Fungal Genus in the Mucoromycota with divergent Burkholderia-like Endosymbiotic Bacteria.</title>
        <authorList>
            <person name="Stajich J.E."/>
            <person name="Macias A.M."/>
            <person name="Carter-House D."/>
            <person name="Lovett B."/>
            <person name="Kasson L.R."/>
            <person name="Berry K."/>
            <person name="Grigoriev I."/>
            <person name="Chang Y."/>
            <person name="Spatafora J."/>
            <person name="Kasson M.T."/>
        </authorList>
    </citation>
    <scope>NUCLEOTIDE SEQUENCE</scope>
    <source>
        <strain evidence="3">NRRL A-21654</strain>
    </source>
</reference>
<dbReference type="InterPro" id="IPR052744">
    <property type="entry name" value="GPAT/DAPAT"/>
</dbReference>
<evidence type="ECO:0000313" key="4">
    <source>
        <dbReference type="Proteomes" id="UP000605846"/>
    </source>
</evidence>
<dbReference type="Proteomes" id="UP000605846">
    <property type="component" value="Unassembled WGS sequence"/>
</dbReference>
<dbReference type="GO" id="GO:0008654">
    <property type="term" value="P:phospholipid biosynthetic process"/>
    <property type="evidence" value="ECO:0007669"/>
    <property type="project" value="TreeGrafter"/>
</dbReference>
<gene>
    <name evidence="3" type="ORF">EC973_001334</name>
</gene>